<accession>A0A8J5CDV5</accession>
<sequence length="158" mass="17784">MAEKTWWAPREVNLTLSAAAATSFVIFSLFGREAEAAALARAEDWCRTKKLMNQHIQQWRELPVTNSIISPLSKVSANSFSFLLLSAANLSCFLDSFAMLSLSTVLITIFLWPLWSSRKSLSFCLRWVMEEEVAGAAMSNIDAKCPWRRVSETLSRSD</sequence>
<evidence type="ECO:0000256" key="1">
    <source>
        <dbReference type="SAM" id="Phobius"/>
    </source>
</evidence>
<proteinExistence type="predicted"/>
<keyword evidence="1" id="KW-0812">Transmembrane</keyword>
<feature type="transmembrane region" description="Helical" evidence="1">
    <location>
        <begin position="12"/>
        <end position="31"/>
    </location>
</feature>
<evidence type="ECO:0000313" key="3">
    <source>
        <dbReference type="Proteomes" id="UP000770661"/>
    </source>
</evidence>
<keyword evidence="1" id="KW-1133">Transmembrane helix</keyword>
<evidence type="ECO:0000313" key="2">
    <source>
        <dbReference type="EMBL" id="KAG0706862.1"/>
    </source>
</evidence>
<gene>
    <name evidence="2" type="ORF">GWK47_024244</name>
</gene>
<keyword evidence="3" id="KW-1185">Reference proteome</keyword>
<name>A0A8J5CDV5_CHIOP</name>
<comment type="caution">
    <text evidence="2">The sequence shown here is derived from an EMBL/GenBank/DDBJ whole genome shotgun (WGS) entry which is preliminary data.</text>
</comment>
<feature type="transmembrane region" description="Helical" evidence="1">
    <location>
        <begin position="80"/>
        <end position="112"/>
    </location>
</feature>
<organism evidence="2 3">
    <name type="scientific">Chionoecetes opilio</name>
    <name type="common">Atlantic snow crab</name>
    <name type="synonym">Cancer opilio</name>
    <dbReference type="NCBI Taxonomy" id="41210"/>
    <lineage>
        <taxon>Eukaryota</taxon>
        <taxon>Metazoa</taxon>
        <taxon>Ecdysozoa</taxon>
        <taxon>Arthropoda</taxon>
        <taxon>Crustacea</taxon>
        <taxon>Multicrustacea</taxon>
        <taxon>Malacostraca</taxon>
        <taxon>Eumalacostraca</taxon>
        <taxon>Eucarida</taxon>
        <taxon>Decapoda</taxon>
        <taxon>Pleocyemata</taxon>
        <taxon>Brachyura</taxon>
        <taxon>Eubrachyura</taxon>
        <taxon>Majoidea</taxon>
        <taxon>Majidae</taxon>
        <taxon>Chionoecetes</taxon>
    </lineage>
</organism>
<reference evidence="2" key="1">
    <citation type="submission" date="2020-07" db="EMBL/GenBank/DDBJ databases">
        <title>The High-quality genome of the commercially important snow crab, Chionoecetes opilio.</title>
        <authorList>
            <person name="Jeong J.-H."/>
            <person name="Ryu S."/>
        </authorList>
    </citation>
    <scope>NUCLEOTIDE SEQUENCE</scope>
    <source>
        <strain evidence="2">MADBK_172401_WGS</strain>
        <tissue evidence="2">Digestive gland</tissue>
    </source>
</reference>
<protein>
    <submittedName>
        <fullName evidence="2">Uncharacterized protein</fullName>
    </submittedName>
</protein>
<keyword evidence="1" id="KW-0472">Membrane</keyword>
<dbReference type="EMBL" id="JACEEZ010024897">
    <property type="protein sequence ID" value="KAG0706862.1"/>
    <property type="molecule type" value="Genomic_DNA"/>
</dbReference>
<dbReference type="Proteomes" id="UP000770661">
    <property type="component" value="Unassembled WGS sequence"/>
</dbReference>
<dbReference type="AlphaFoldDB" id="A0A8J5CDV5"/>